<evidence type="ECO:0000259" key="1">
    <source>
        <dbReference type="PROSITE" id="PS50191"/>
    </source>
</evidence>
<dbReference type="SMART" id="SM00516">
    <property type="entry name" value="SEC14"/>
    <property type="match status" value="1"/>
</dbReference>
<dbReference type="SUPFAM" id="SSF46938">
    <property type="entry name" value="CRAL/TRIO N-terminal domain"/>
    <property type="match status" value="1"/>
</dbReference>
<dbReference type="InterPro" id="IPR001251">
    <property type="entry name" value="CRAL-TRIO_dom"/>
</dbReference>
<dbReference type="SMART" id="SM01100">
    <property type="entry name" value="CRAL_TRIO_N"/>
    <property type="match status" value="1"/>
</dbReference>
<accession>A0A6B2LD18</accession>
<dbReference type="InterPro" id="IPR011074">
    <property type="entry name" value="CRAL/TRIO_N_dom"/>
</dbReference>
<dbReference type="PROSITE" id="PS50191">
    <property type="entry name" value="CRAL_TRIO"/>
    <property type="match status" value="1"/>
</dbReference>
<reference evidence="2" key="1">
    <citation type="journal article" date="2020" name="J. Eukaryot. Microbiol.">
        <title>De novo Sequencing, Assembly and Annotation of the Transcriptome for the Free-Living Testate Amoeba Arcella intermedia.</title>
        <authorList>
            <person name="Ribeiro G.M."/>
            <person name="Porfirio-Sousa A.L."/>
            <person name="Maurer-Alcala X.X."/>
            <person name="Katz L.A."/>
            <person name="Lahr D.J.G."/>
        </authorList>
    </citation>
    <scope>NUCLEOTIDE SEQUENCE</scope>
</reference>
<dbReference type="Gene3D" id="3.40.525.10">
    <property type="entry name" value="CRAL-TRIO lipid binding domain"/>
    <property type="match status" value="1"/>
</dbReference>
<dbReference type="EMBL" id="GIBP01005768">
    <property type="protein sequence ID" value="NDV34737.1"/>
    <property type="molecule type" value="Transcribed_RNA"/>
</dbReference>
<proteinExistence type="predicted"/>
<dbReference type="Pfam" id="PF03765">
    <property type="entry name" value="CRAL_TRIO_N"/>
    <property type="match status" value="1"/>
</dbReference>
<evidence type="ECO:0000313" key="2">
    <source>
        <dbReference type="EMBL" id="NDV34737.1"/>
    </source>
</evidence>
<feature type="domain" description="CRAL-TRIO" evidence="1">
    <location>
        <begin position="98"/>
        <end position="252"/>
    </location>
</feature>
<dbReference type="GO" id="GO:0008526">
    <property type="term" value="F:phosphatidylinositol transfer activity"/>
    <property type="evidence" value="ECO:0007669"/>
    <property type="project" value="TreeGrafter"/>
</dbReference>
<dbReference type="InterPro" id="IPR052578">
    <property type="entry name" value="PI_Transfer_CRAL-TRIO"/>
</dbReference>
<dbReference type="AlphaFoldDB" id="A0A6B2LD18"/>
<dbReference type="InterPro" id="IPR036865">
    <property type="entry name" value="CRAL-TRIO_dom_sf"/>
</dbReference>
<dbReference type="Pfam" id="PF00650">
    <property type="entry name" value="CRAL_TRIO"/>
    <property type="match status" value="1"/>
</dbReference>
<dbReference type="SUPFAM" id="SSF52087">
    <property type="entry name" value="CRAL/TRIO domain"/>
    <property type="match status" value="1"/>
</dbReference>
<dbReference type="PANTHER" id="PTHR45824:SF29">
    <property type="entry name" value="GH16843P"/>
    <property type="match status" value="1"/>
</dbReference>
<dbReference type="CDD" id="cd00170">
    <property type="entry name" value="SEC14"/>
    <property type="match status" value="1"/>
</dbReference>
<sequence>MNSAQKQSLEQIKLYFDKNWFEYKDPLLDFQSEEDKDSFLLRFLRARNFEIEKSITMMDICLEWRKNINIAPGNLHDPHKIQKIVLGDGAESYFVDSGMVDKAGKPYLIGRTCLINNAKMDGNTHLTAVTLVLEHAMVYSLRFPVEYCSYILDLREDPEYPPNSVGSASLDILREGIHRASEYYPEGLGKVYLIGAGWAFYMLWKVMSLWITTRTKNKVVFLDQDKWKEQLLEYFDKDQLVEDFGGTGPPLGGKVFIERAVERYIHNAQNRSA</sequence>
<dbReference type="InterPro" id="IPR036273">
    <property type="entry name" value="CRAL/TRIO_N_dom_sf"/>
</dbReference>
<organism evidence="2">
    <name type="scientific">Arcella intermedia</name>
    <dbReference type="NCBI Taxonomy" id="1963864"/>
    <lineage>
        <taxon>Eukaryota</taxon>
        <taxon>Amoebozoa</taxon>
        <taxon>Tubulinea</taxon>
        <taxon>Elardia</taxon>
        <taxon>Arcellinida</taxon>
        <taxon>Sphaerothecina</taxon>
        <taxon>Arcellidae</taxon>
        <taxon>Arcella</taxon>
    </lineage>
</organism>
<protein>
    <recommendedName>
        <fullName evidence="1">CRAL-TRIO domain-containing protein</fullName>
    </recommendedName>
</protein>
<name>A0A6B2LD18_9EUKA</name>
<dbReference type="PANTHER" id="PTHR45824">
    <property type="entry name" value="GH16843P"/>
    <property type="match status" value="1"/>
</dbReference>